<reference evidence="2" key="3">
    <citation type="submission" date="2021-10" db="EMBL/GenBank/DDBJ databases">
        <title>Collection of gut derived symbiotic bacterial strains cultured from healthy donors.</title>
        <authorList>
            <person name="Lin H."/>
            <person name="Littmann E."/>
            <person name="Claire K."/>
            <person name="Pamer E."/>
        </authorList>
    </citation>
    <scope>NUCLEOTIDE SEQUENCE</scope>
    <source>
        <strain evidence="2">MSK.22.92</strain>
    </source>
</reference>
<dbReference type="AlphaFoldDB" id="A0A0M6WU35"/>
<organism evidence="1 3">
    <name type="scientific">Agathobacter rectalis</name>
    <dbReference type="NCBI Taxonomy" id="39491"/>
    <lineage>
        <taxon>Bacteria</taxon>
        <taxon>Bacillati</taxon>
        <taxon>Bacillota</taxon>
        <taxon>Clostridia</taxon>
        <taxon>Lachnospirales</taxon>
        <taxon>Lachnospiraceae</taxon>
        <taxon>Agathobacter</taxon>
    </lineage>
</organism>
<dbReference type="GO" id="GO:0003677">
    <property type="term" value="F:DNA binding"/>
    <property type="evidence" value="ECO:0007669"/>
    <property type="project" value="UniProtKB-KW"/>
</dbReference>
<evidence type="ECO:0000313" key="2">
    <source>
        <dbReference type="EMBL" id="MCC2747728.1"/>
    </source>
</evidence>
<dbReference type="EMBL" id="CVRQ01000028">
    <property type="protein sequence ID" value="CRL41076.1"/>
    <property type="molecule type" value="Genomic_DNA"/>
</dbReference>
<dbReference type="RefSeq" id="WP_055062493.1">
    <property type="nucleotide sequence ID" value="NZ_CVRQ01000028.1"/>
</dbReference>
<evidence type="ECO:0000313" key="3">
    <source>
        <dbReference type="Proteomes" id="UP000049472"/>
    </source>
</evidence>
<protein>
    <submittedName>
        <fullName evidence="2">AbrB/MazE/SpoVT family DNA-binding domain-containing protein</fullName>
    </submittedName>
</protein>
<accession>A0A0M6WU35</accession>
<dbReference type="Proteomes" id="UP001197847">
    <property type="component" value="Unassembled WGS sequence"/>
</dbReference>
<dbReference type="Proteomes" id="UP000049472">
    <property type="component" value="Unassembled WGS sequence"/>
</dbReference>
<sequence>MIKNKVYLDTYILQQDMRVRLPKSVLSNLQIEKGKTYFDIYLDSDNKSLIFKVHEDGNER</sequence>
<dbReference type="EMBL" id="JAJFBX010000018">
    <property type="protein sequence ID" value="MCC2747728.1"/>
    <property type="molecule type" value="Genomic_DNA"/>
</dbReference>
<keyword evidence="3" id="KW-1185">Reference proteome</keyword>
<reference evidence="3" key="2">
    <citation type="submission" date="2015-05" db="EMBL/GenBank/DDBJ databases">
        <authorList>
            <consortium name="Pathogen Informatics"/>
        </authorList>
    </citation>
    <scope>NUCLEOTIDE SEQUENCE [LARGE SCALE GENOMIC DNA]</scope>
    <source>
        <strain evidence="3">T1-815</strain>
    </source>
</reference>
<keyword evidence="2" id="KW-0238">DNA-binding</keyword>
<reference evidence="1" key="1">
    <citation type="submission" date="2015-05" db="EMBL/GenBank/DDBJ databases">
        <authorList>
            <person name="Wang D.B."/>
            <person name="Wang M."/>
        </authorList>
    </citation>
    <scope>NUCLEOTIDE SEQUENCE [LARGE SCALE GENOMIC DNA]</scope>
    <source>
        <strain evidence="1">T1-815</strain>
    </source>
</reference>
<evidence type="ECO:0000313" key="1">
    <source>
        <dbReference type="EMBL" id="CRL41076.1"/>
    </source>
</evidence>
<gene>
    <name evidence="2" type="ORF">LK487_11940</name>
    <name evidence="1" type="ORF">T1815_25671</name>
</gene>
<proteinExistence type="predicted"/>
<name>A0A0M6WU35_9FIRM</name>